<protein>
    <submittedName>
        <fullName evidence="1">DUF1648 domain-containing protein</fullName>
    </submittedName>
</protein>
<evidence type="ECO:0000313" key="2">
    <source>
        <dbReference type="Proteomes" id="UP000304953"/>
    </source>
</evidence>
<organism evidence="1 2">
    <name type="scientific">Petralouisia muris</name>
    <dbReference type="NCBI Taxonomy" id="3032872"/>
    <lineage>
        <taxon>Bacteria</taxon>
        <taxon>Bacillati</taxon>
        <taxon>Bacillota</taxon>
        <taxon>Clostridia</taxon>
        <taxon>Lachnospirales</taxon>
        <taxon>Lachnospiraceae</taxon>
        <taxon>Petralouisia</taxon>
    </lineage>
</organism>
<accession>A0AC61RZ28</accession>
<name>A0AC61RZ28_9FIRM</name>
<gene>
    <name evidence="1" type="ORF">E5329_06220</name>
</gene>
<evidence type="ECO:0000313" key="1">
    <source>
        <dbReference type="EMBL" id="TGY97054.1"/>
    </source>
</evidence>
<sequence length="215" mass="24200">MKLWKENKGFIVITSLITLLPMAIGIPLWQELPDTVATHFGSGNEPNGWSSREFAVFGLPLFCLAAHLVSAAFTAVDPKKQGIGRKVYRMLILICPAASLVCGLSIYSYALSWDINIEFCVKLFMGILLIIVGNYLPKIRQNYTVGLKFPWALHNEENWNRTHRLAGGLWMLAGAFFILDAWLNLRGMWFIFAGMVLVPAVYSLILYLRKQSQSS</sequence>
<proteinExistence type="predicted"/>
<dbReference type="EMBL" id="SRYA01000010">
    <property type="protein sequence ID" value="TGY97054.1"/>
    <property type="molecule type" value="Genomic_DNA"/>
</dbReference>
<dbReference type="Proteomes" id="UP000304953">
    <property type="component" value="Unassembled WGS sequence"/>
</dbReference>
<reference evidence="1" key="1">
    <citation type="submission" date="2019-04" db="EMBL/GenBank/DDBJ databases">
        <title>Microbes associate with the intestines of laboratory mice.</title>
        <authorList>
            <person name="Navarre W."/>
            <person name="Wong E."/>
            <person name="Huang K."/>
            <person name="Tropini C."/>
            <person name="Ng K."/>
            <person name="Yu B."/>
        </authorList>
    </citation>
    <scope>NUCLEOTIDE SEQUENCE</scope>
    <source>
        <strain evidence="1">NM01_1-7b</strain>
    </source>
</reference>
<comment type="caution">
    <text evidence="1">The sequence shown here is derived from an EMBL/GenBank/DDBJ whole genome shotgun (WGS) entry which is preliminary data.</text>
</comment>
<keyword evidence="2" id="KW-1185">Reference proteome</keyword>